<dbReference type="InterPro" id="IPR011006">
    <property type="entry name" value="CheY-like_superfamily"/>
</dbReference>
<organism evidence="13 14">
    <name type="scientific">Sphingobacterium zhuxiongii</name>
    <dbReference type="NCBI Taxonomy" id="2662364"/>
    <lineage>
        <taxon>Bacteria</taxon>
        <taxon>Pseudomonadati</taxon>
        <taxon>Bacteroidota</taxon>
        <taxon>Sphingobacteriia</taxon>
        <taxon>Sphingobacteriales</taxon>
        <taxon>Sphingobacteriaceae</taxon>
        <taxon>Sphingobacterium</taxon>
    </lineage>
</organism>
<reference evidence="13 14" key="1">
    <citation type="submission" date="2019-10" db="EMBL/GenBank/DDBJ databases">
        <authorList>
            <person name="Dong K."/>
        </authorList>
    </citation>
    <scope>NUCLEOTIDE SEQUENCE [LARGE SCALE GENOMIC DNA]</scope>
    <source>
        <strain evidence="14">dk4302</strain>
    </source>
</reference>
<name>A0A5Q0QCN0_9SPHI</name>
<dbReference type="SUPFAM" id="SSF47384">
    <property type="entry name" value="Homodimeric domain of signal transducing histidine kinase"/>
    <property type="match status" value="1"/>
</dbReference>
<dbReference type="FunFam" id="2.60.40.10:FF:000791">
    <property type="entry name" value="Two-component system sensor histidine kinase/response regulator"/>
    <property type="match status" value="1"/>
</dbReference>
<evidence type="ECO:0000313" key="14">
    <source>
        <dbReference type="Proteomes" id="UP000326921"/>
    </source>
</evidence>
<dbReference type="InterPro" id="IPR013783">
    <property type="entry name" value="Ig-like_fold"/>
</dbReference>
<dbReference type="SUPFAM" id="SSF63829">
    <property type="entry name" value="Calcium-dependent phosphotriesterase"/>
    <property type="match status" value="3"/>
</dbReference>
<dbReference type="CDD" id="cd00082">
    <property type="entry name" value="HisKA"/>
    <property type="match status" value="1"/>
</dbReference>
<sequence length="1412" mass="160059">MPNKPSMRRILCAMLFSCFLISMHFVNAQSQQARFFHLSTKDGLSQSTIFSILQDHQDFIWIGTRDGLNRYDASKFRIYRTALSDTSSLTDSYITMLFEDSKKRLWVGTALGLNLYHRDTDDFQRIPINDKSATQPLIYGITEDKQGNIWISSNQGLFRILGNADSFDIQLAFNGRNISNQSFPNNAGNIQHVYQDAKSRLWVSTNGGLYVFSAGGKTGLNKLLYSFQEKANQLNQEEVRFVYEMKPGLFWIGTKEGGINVFDESKKSFSYLTTKSSLPTGSSISSNDVRSLIKDKQGGYWIGTINGLNYYEEGKGFVHYLKKETDINSLSDNSIRPVFQDRRGSIWIGTYYGGVCVFDRHLPVFQHYSKDGRIASLSYNVVSSIAQDSKGGFWVGTEGGGLDYLDQSKKVQKHFKHIQHQASSLSNNHVKNIFIDSKSNVWIGTYTGGINLLRSDGQGFDHIKNDPSDPSSLSSNNVYSINEDKGGNLWIGTYGGGLNLKKAGTKGYFEQYIPGKKAPYALSSDMVRKVFIDSRQNIWVGTENGLNVRWAGNEHFDVFFPKTDDLNSISGSIILSIFEDSKRRLWIGTSKEGLNEFDYKTKTFKRYTQKDGLPGNNIVGILEDANKLWISTNNGICSFSPERKVFTSFNTKDGLLGNEFSIGAAYKSQEGEMLFGGTHGITSFQPNQIASSSYQPKVVFTDLRIHNQPVEPMPGGILTHQLVVNPNLQLPYNKNTFSIYFATLNYVTPEKNKYAYKLEGLEEEWNYVSIPTATYTNLSPGKYTLLIKGASNDAIWSEEVNRLELTILPPFWLTWWAITIYVLFGIAVFYMIISFIKSKSELKYQLELMNLATSHERKVAEMKANFFTKVSHELRTPLMLILSPLQQLLTNNTEQETHKQTLQLMKKNAQRLLQLVNELLDVRKNELGLLKLQVSSNDLYAAITDVLESFKTDFLNKHIAIKIERDEHLPSVWVDPIQFEKVCFNVISNALRFSPEQAEIKVEIRKHEATQKYNKGFLQLCITDYGPGIPAQELETVFELFYQGDQNLSSKKYSSGIGLSLAKDIMELHHGDIFVKSQNEKEGKPSFTTFIIRIPIGNDHFRLEEITQEKVDEKSSNFETSSAIPLLFNTPVEGAEKNMPSQVDAKERKLVLLVDDNEEILQFLYQQLQKNYQVILARDGEEAWELTSEQLPDIVISDVMMPKIDGVSLAKMMKANAATSHIPVILLTALSSTEDIKSGMYAGSDDYLTKPVNIEILALKIQNILYTQHSFRKHFIREYLLKDSPTDNKQEHEEMSFLAQLVQFIEEHLAEEELNVMQLTTHFGMSRPVLYRKVKQLTGLSIIELINAIRLRTAAKLLGSGQLTISEVAYAVGFSDPKWFSKTFKAFYGVTPTQFINLDVEEKVKIISVSKF</sequence>
<dbReference type="PROSITE" id="PS50110">
    <property type="entry name" value="RESPONSE_REGULATORY"/>
    <property type="match status" value="1"/>
</dbReference>
<dbReference type="Pfam" id="PF12833">
    <property type="entry name" value="HTH_18"/>
    <property type="match status" value="1"/>
</dbReference>
<dbReference type="SMART" id="SM00388">
    <property type="entry name" value="HisKA"/>
    <property type="match status" value="1"/>
</dbReference>
<dbReference type="EMBL" id="CP045652">
    <property type="protein sequence ID" value="QGA27064.1"/>
    <property type="molecule type" value="Genomic_DNA"/>
</dbReference>
<evidence type="ECO:0000313" key="13">
    <source>
        <dbReference type="EMBL" id="QGA27064.1"/>
    </source>
</evidence>
<comment type="catalytic activity">
    <reaction evidence="1">
        <text>ATP + protein L-histidine = ADP + protein N-phospho-L-histidine.</text>
        <dbReference type="EC" id="2.7.13.3"/>
    </reaction>
</comment>
<keyword evidence="14" id="KW-1185">Reference proteome</keyword>
<keyword evidence="8" id="KW-0812">Transmembrane</keyword>
<dbReference type="Pfam" id="PF00072">
    <property type="entry name" value="Response_reg"/>
    <property type="match status" value="1"/>
</dbReference>
<gene>
    <name evidence="13" type="ORF">GFH32_12365</name>
</gene>
<feature type="chain" id="PRO_5024908516" description="histidine kinase" evidence="9">
    <location>
        <begin position="29"/>
        <end position="1412"/>
    </location>
</feature>
<evidence type="ECO:0000256" key="3">
    <source>
        <dbReference type="ARBA" id="ARBA00022553"/>
    </source>
</evidence>
<dbReference type="FunFam" id="1.10.287.130:FF:000045">
    <property type="entry name" value="Two-component system sensor histidine kinase/response regulator"/>
    <property type="match status" value="1"/>
</dbReference>
<dbReference type="InterPro" id="IPR036097">
    <property type="entry name" value="HisK_dim/P_sf"/>
</dbReference>
<evidence type="ECO:0000256" key="5">
    <source>
        <dbReference type="ARBA" id="ARBA00023125"/>
    </source>
</evidence>
<dbReference type="SUPFAM" id="SSF46689">
    <property type="entry name" value="Homeodomain-like"/>
    <property type="match status" value="1"/>
</dbReference>
<feature type="domain" description="HTH araC/xylS-type" evidence="10">
    <location>
        <begin position="1299"/>
        <end position="1398"/>
    </location>
</feature>
<protein>
    <recommendedName>
        <fullName evidence="2">histidine kinase</fullName>
        <ecNumber evidence="2">2.7.13.3</ecNumber>
    </recommendedName>
</protein>
<dbReference type="SUPFAM" id="SSF55874">
    <property type="entry name" value="ATPase domain of HSP90 chaperone/DNA topoisomerase II/histidine kinase"/>
    <property type="match status" value="1"/>
</dbReference>
<dbReference type="InterPro" id="IPR005467">
    <property type="entry name" value="His_kinase_dom"/>
</dbReference>
<dbReference type="InterPro" id="IPR036890">
    <property type="entry name" value="HATPase_C_sf"/>
</dbReference>
<dbReference type="Proteomes" id="UP000326921">
    <property type="component" value="Chromosome"/>
</dbReference>
<dbReference type="PANTHER" id="PTHR43547">
    <property type="entry name" value="TWO-COMPONENT HISTIDINE KINASE"/>
    <property type="match status" value="1"/>
</dbReference>
<keyword evidence="8" id="KW-1133">Transmembrane helix</keyword>
<proteinExistence type="predicted"/>
<dbReference type="Gene3D" id="1.10.10.60">
    <property type="entry name" value="Homeodomain-like"/>
    <property type="match status" value="1"/>
</dbReference>
<dbReference type="EC" id="2.7.13.3" evidence="2"/>
<keyword evidence="5" id="KW-0238">DNA-binding</keyword>
<dbReference type="InterPro" id="IPR001789">
    <property type="entry name" value="Sig_transdc_resp-reg_receiver"/>
</dbReference>
<evidence type="ECO:0000256" key="8">
    <source>
        <dbReference type="SAM" id="Phobius"/>
    </source>
</evidence>
<dbReference type="InterPro" id="IPR003594">
    <property type="entry name" value="HATPase_dom"/>
</dbReference>
<dbReference type="Pfam" id="PF02518">
    <property type="entry name" value="HATPase_c"/>
    <property type="match status" value="1"/>
</dbReference>
<dbReference type="SMART" id="SM00387">
    <property type="entry name" value="HATPase_c"/>
    <property type="match status" value="1"/>
</dbReference>
<dbReference type="PROSITE" id="PS01124">
    <property type="entry name" value="HTH_ARAC_FAMILY_2"/>
    <property type="match status" value="1"/>
</dbReference>
<accession>A0A5Q0QCN0</accession>
<dbReference type="SMART" id="SM00342">
    <property type="entry name" value="HTH_ARAC"/>
    <property type="match status" value="1"/>
</dbReference>
<evidence type="ECO:0000256" key="1">
    <source>
        <dbReference type="ARBA" id="ARBA00000085"/>
    </source>
</evidence>
<dbReference type="Pfam" id="PF07495">
    <property type="entry name" value="Y_Y_Y"/>
    <property type="match status" value="1"/>
</dbReference>
<dbReference type="GO" id="GO:0000155">
    <property type="term" value="F:phosphorelay sensor kinase activity"/>
    <property type="evidence" value="ECO:0007669"/>
    <property type="project" value="InterPro"/>
</dbReference>
<dbReference type="Gene3D" id="2.60.40.10">
    <property type="entry name" value="Immunoglobulins"/>
    <property type="match status" value="1"/>
</dbReference>
<feature type="modified residue" description="4-aspartylphosphate" evidence="7">
    <location>
        <position position="1198"/>
    </location>
</feature>
<evidence type="ECO:0000256" key="6">
    <source>
        <dbReference type="ARBA" id="ARBA00023163"/>
    </source>
</evidence>
<dbReference type="InterPro" id="IPR015943">
    <property type="entry name" value="WD40/YVTN_repeat-like_dom_sf"/>
</dbReference>
<dbReference type="Pfam" id="PF07494">
    <property type="entry name" value="Reg_prop"/>
    <property type="match status" value="10"/>
</dbReference>
<feature type="domain" description="Histidine kinase" evidence="11">
    <location>
        <begin position="869"/>
        <end position="1098"/>
    </location>
</feature>
<dbReference type="PRINTS" id="PR00344">
    <property type="entry name" value="BCTRLSENSOR"/>
</dbReference>
<dbReference type="Pfam" id="PF00512">
    <property type="entry name" value="HisKA"/>
    <property type="match status" value="1"/>
</dbReference>
<dbReference type="InterPro" id="IPR009057">
    <property type="entry name" value="Homeodomain-like_sf"/>
</dbReference>
<dbReference type="Gene3D" id="3.30.565.10">
    <property type="entry name" value="Histidine kinase-like ATPase, C-terminal domain"/>
    <property type="match status" value="1"/>
</dbReference>
<dbReference type="SMART" id="SM00448">
    <property type="entry name" value="REC"/>
    <property type="match status" value="1"/>
</dbReference>
<evidence type="ECO:0000259" key="10">
    <source>
        <dbReference type="PROSITE" id="PS01124"/>
    </source>
</evidence>
<evidence type="ECO:0000256" key="7">
    <source>
        <dbReference type="PROSITE-ProRule" id="PRU00169"/>
    </source>
</evidence>
<keyword evidence="3 7" id="KW-0597">Phosphoprotein</keyword>
<dbReference type="PROSITE" id="PS50109">
    <property type="entry name" value="HIS_KIN"/>
    <property type="match status" value="1"/>
</dbReference>
<dbReference type="GO" id="GO:0043565">
    <property type="term" value="F:sequence-specific DNA binding"/>
    <property type="evidence" value="ECO:0007669"/>
    <property type="project" value="InterPro"/>
</dbReference>
<evidence type="ECO:0000256" key="2">
    <source>
        <dbReference type="ARBA" id="ARBA00012438"/>
    </source>
</evidence>
<dbReference type="PANTHER" id="PTHR43547:SF2">
    <property type="entry name" value="HYBRID SIGNAL TRANSDUCTION HISTIDINE KINASE C"/>
    <property type="match status" value="1"/>
</dbReference>
<evidence type="ECO:0000259" key="12">
    <source>
        <dbReference type="PROSITE" id="PS50110"/>
    </source>
</evidence>
<dbReference type="InterPro" id="IPR004358">
    <property type="entry name" value="Sig_transdc_His_kin-like_C"/>
</dbReference>
<keyword evidence="4" id="KW-0805">Transcription regulation</keyword>
<dbReference type="GO" id="GO:0003700">
    <property type="term" value="F:DNA-binding transcription factor activity"/>
    <property type="evidence" value="ECO:0007669"/>
    <property type="project" value="InterPro"/>
</dbReference>
<feature type="domain" description="Response regulatory" evidence="12">
    <location>
        <begin position="1150"/>
        <end position="1265"/>
    </location>
</feature>
<keyword evidence="9" id="KW-0732">Signal</keyword>
<evidence type="ECO:0000256" key="4">
    <source>
        <dbReference type="ARBA" id="ARBA00023015"/>
    </source>
</evidence>
<dbReference type="Gene3D" id="2.130.10.10">
    <property type="entry name" value="YVTN repeat-like/Quinoprotein amine dehydrogenase"/>
    <property type="match status" value="2"/>
</dbReference>
<dbReference type="InterPro" id="IPR003661">
    <property type="entry name" value="HisK_dim/P_dom"/>
</dbReference>
<dbReference type="InterPro" id="IPR018060">
    <property type="entry name" value="HTH_AraC"/>
</dbReference>
<dbReference type="SUPFAM" id="SSF52172">
    <property type="entry name" value="CheY-like"/>
    <property type="match status" value="1"/>
</dbReference>
<evidence type="ECO:0000256" key="9">
    <source>
        <dbReference type="SAM" id="SignalP"/>
    </source>
</evidence>
<dbReference type="Gene3D" id="3.40.50.2300">
    <property type="match status" value="1"/>
</dbReference>
<feature type="signal peptide" evidence="9">
    <location>
        <begin position="1"/>
        <end position="28"/>
    </location>
</feature>
<dbReference type="Gene3D" id="1.10.287.130">
    <property type="match status" value="1"/>
</dbReference>
<dbReference type="KEGG" id="sphe:GFH32_12365"/>
<dbReference type="CDD" id="cd00075">
    <property type="entry name" value="HATPase"/>
    <property type="match status" value="1"/>
</dbReference>
<dbReference type="InterPro" id="IPR011110">
    <property type="entry name" value="Reg_prop"/>
</dbReference>
<dbReference type="InterPro" id="IPR018062">
    <property type="entry name" value="HTH_AraC-typ_CS"/>
</dbReference>
<dbReference type="InterPro" id="IPR011123">
    <property type="entry name" value="Y_Y_Y"/>
</dbReference>
<dbReference type="PROSITE" id="PS00041">
    <property type="entry name" value="HTH_ARAC_FAMILY_1"/>
    <property type="match status" value="1"/>
</dbReference>
<keyword evidence="6" id="KW-0804">Transcription</keyword>
<keyword evidence="8" id="KW-0472">Membrane</keyword>
<evidence type="ECO:0000259" key="11">
    <source>
        <dbReference type="PROSITE" id="PS50109"/>
    </source>
</evidence>
<feature type="transmembrane region" description="Helical" evidence="8">
    <location>
        <begin position="812"/>
        <end position="833"/>
    </location>
</feature>